<proteinExistence type="predicted"/>
<reference evidence="3" key="2">
    <citation type="submission" date="2020-10" db="EMBL/GenBank/DDBJ databases">
        <authorList>
            <person name="Cooper E.A."/>
            <person name="Brenton Z.W."/>
            <person name="Flinn B.S."/>
            <person name="Jenkins J."/>
            <person name="Shu S."/>
            <person name="Flowers D."/>
            <person name="Luo F."/>
            <person name="Wang Y."/>
            <person name="Xia P."/>
            <person name="Barry K."/>
            <person name="Daum C."/>
            <person name="Lipzen A."/>
            <person name="Yoshinaga Y."/>
            <person name="Schmutz J."/>
            <person name="Saski C."/>
            <person name="Vermerris W."/>
            <person name="Kresovich S."/>
        </authorList>
    </citation>
    <scope>NUCLEOTIDE SEQUENCE</scope>
</reference>
<feature type="signal peptide" evidence="2">
    <location>
        <begin position="1"/>
        <end position="31"/>
    </location>
</feature>
<sequence>MITTSFCWEMRPRVHLACLLVLAVIVTSGSGHFMETSMARMMIRGVDPPSELLPVPVPAPAPLVVAAGRGNAVKATAEGEGKREVPGGPDPQHH</sequence>
<feature type="compositionally biased region" description="Basic and acidic residues" evidence="1">
    <location>
        <begin position="77"/>
        <end position="94"/>
    </location>
</feature>
<feature type="region of interest" description="Disordered" evidence="1">
    <location>
        <begin position="73"/>
        <end position="94"/>
    </location>
</feature>
<dbReference type="EMBL" id="CM027688">
    <property type="protein sequence ID" value="KAG0519204.1"/>
    <property type="molecule type" value="Genomic_DNA"/>
</dbReference>
<feature type="chain" id="PRO_5036839439" evidence="2">
    <location>
        <begin position="32"/>
        <end position="94"/>
    </location>
</feature>
<evidence type="ECO:0000256" key="2">
    <source>
        <dbReference type="SAM" id="SignalP"/>
    </source>
</evidence>
<comment type="caution">
    <text evidence="3">The sequence shown here is derived from an EMBL/GenBank/DDBJ whole genome shotgun (WGS) entry which is preliminary data.</text>
</comment>
<name>A0A921U5S8_SORBI</name>
<accession>A0A921U5S8</accession>
<protein>
    <submittedName>
        <fullName evidence="3">Uncharacterized protein</fullName>
    </submittedName>
</protein>
<dbReference type="AlphaFoldDB" id="A0A921U5S8"/>
<evidence type="ECO:0000313" key="3">
    <source>
        <dbReference type="EMBL" id="KAG0519204.1"/>
    </source>
</evidence>
<dbReference type="Proteomes" id="UP000807115">
    <property type="component" value="Chromosome 9"/>
</dbReference>
<gene>
    <name evidence="3" type="ORF">BDA96_09G244300</name>
</gene>
<keyword evidence="2" id="KW-0732">Signal</keyword>
<evidence type="ECO:0000313" key="4">
    <source>
        <dbReference type="Proteomes" id="UP000807115"/>
    </source>
</evidence>
<evidence type="ECO:0000256" key="1">
    <source>
        <dbReference type="SAM" id="MobiDB-lite"/>
    </source>
</evidence>
<reference evidence="3" key="1">
    <citation type="journal article" date="2019" name="BMC Genomics">
        <title>A new reference genome for Sorghum bicolor reveals high levels of sequence similarity between sweet and grain genotypes: implications for the genetics of sugar metabolism.</title>
        <authorList>
            <person name="Cooper E.A."/>
            <person name="Brenton Z.W."/>
            <person name="Flinn B.S."/>
            <person name="Jenkins J."/>
            <person name="Shu S."/>
            <person name="Flowers D."/>
            <person name="Luo F."/>
            <person name="Wang Y."/>
            <person name="Xia P."/>
            <person name="Barry K."/>
            <person name="Daum C."/>
            <person name="Lipzen A."/>
            <person name="Yoshinaga Y."/>
            <person name="Schmutz J."/>
            <person name="Saski C."/>
            <person name="Vermerris W."/>
            <person name="Kresovich S."/>
        </authorList>
    </citation>
    <scope>NUCLEOTIDE SEQUENCE</scope>
</reference>
<organism evidence="3 4">
    <name type="scientific">Sorghum bicolor</name>
    <name type="common">Sorghum</name>
    <name type="synonym">Sorghum vulgare</name>
    <dbReference type="NCBI Taxonomy" id="4558"/>
    <lineage>
        <taxon>Eukaryota</taxon>
        <taxon>Viridiplantae</taxon>
        <taxon>Streptophyta</taxon>
        <taxon>Embryophyta</taxon>
        <taxon>Tracheophyta</taxon>
        <taxon>Spermatophyta</taxon>
        <taxon>Magnoliopsida</taxon>
        <taxon>Liliopsida</taxon>
        <taxon>Poales</taxon>
        <taxon>Poaceae</taxon>
        <taxon>PACMAD clade</taxon>
        <taxon>Panicoideae</taxon>
        <taxon>Andropogonodae</taxon>
        <taxon>Andropogoneae</taxon>
        <taxon>Sorghinae</taxon>
        <taxon>Sorghum</taxon>
    </lineage>
</organism>